<dbReference type="AlphaFoldDB" id="A0A6A8M5P6"/>
<dbReference type="NCBIfam" id="TIGR03544">
    <property type="entry name" value="DivI1A_domain"/>
    <property type="match status" value="1"/>
</dbReference>
<proteinExistence type="predicted"/>
<keyword evidence="3" id="KW-0132">Cell division</keyword>
<feature type="coiled-coil region" evidence="6">
    <location>
        <begin position="42"/>
        <end position="130"/>
    </location>
</feature>
<evidence type="ECO:0000256" key="4">
    <source>
        <dbReference type="ARBA" id="ARBA00023054"/>
    </source>
</evidence>
<dbReference type="InterPro" id="IPR007793">
    <property type="entry name" value="DivIVA_fam"/>
</dbReference>
<dbReference type="GO" id="GO:0005737">
    <property type="term" value="C:cytoplasm"/>
    <property type="evidence" value="ECO:0007669"/>
    <property type="project" value="UniProtKB-SubCell"/>
</dbReference>
<evidence type="ECO:0000256" key="6">
    <source>
        <dbReference type="SAM" id="Coils"/>
    </source>
</evidence>
<accession>A0A6A8M5P6</accession>
<keyword evidence="4 6" id="KW-0175">Coiled coil</keyword>
<protein>
    <submittedName>
        <fullName evidence="8">DivIVA domain-containing protein</fullName>
    </submittedName>
</protein>
<keyword evidence="5" id="KW-0131">Cell cycle</keyword>
<gene>
    <name evidence="8" type="ORF">FYJ66_00070</name>
</gene>
<sequence>MIMPVDIDKKEFSRDKKGYNSREVDEFLDLIIVDYEKVLTDNRNMAHKIKFLEKQVSEAQKSDTAMLETLETAKRLMADISASAERRAELMMRDAELEAENMLLEAKTTVRKLNEEHLVLKNKVERLRANYSRMLKDELAALEQDDYGLLPDIDRSDIPDIEQELGPQAETAKEPVNQDTLVIRRKSDDTLAAPDQSDSAPKKMATVSDLSESLKQIASEKTKIDDTIILK</sequence>
<dbReference type="Gene3D" id="6.10.250.660">
    <property type="match status" value="1"/>
</dbReference>
<comment type="subcellular location">
    <subcellularLocation>
        <location evidence="1">Cytoplasm</location>
    </subcellularLocation>
</comment>
<evidence type="ECO:0000256" key="2">
    <source>
        <dbReference type="ARBA" id="ARBA00022490"/>
    </source>
</evidence>
<dbReference type="Pfam" id="PF05103">
    <property type="entry name" value="DivIVA"/>
    <property type="match status" value="1"/>
</dbReference>
<evidence type="ECO:0000256" key="1">
    <source>
        <dbReference type="ARBA" id="ARBA00004496"/>
    </source>
</evidence>
<dbReference type="RefSeq" id="WP_154571492.1">
    <property type="nucleotide sequence ID" value="NZ_DBEZJY010000035.1"/>
</dbReference>
<dbReference type="InterPro" id="IPR019933">
    <property type="entry name" value="DivIVA_domain"/>
</dbReference>
<evidence type="ECO:0000256" key="5">
    <source>
        <dbReference type="ARBA" id="ARBA00023306"/>
    </source>
</evidence>
<dbReference type="PANTHER" id="PTHR35794">
    <property type="entry name" value="CELL DIVISION PROTEIN DIVIVA"/>
    <property type="match status" value="1"/>
</dbReference>
<evidence type="ECO:0000256" key="3">
    <source>
        <dbReference type="ARBA" id="ARBA00022618"/>
    </source>
</evidence>
<name>A0A6A8M5P6_9FIRM</name>
<comment type="caution">
    <text evidence="8">The sequence shown here is derived from an EMBL/GenBank/DDBJ whole genome shotgun (WGS) entry which is preliminary data.</text>
</comment>
<organism evidence="8">
    <name type="scientific">Baileyella intestinalis</name>
    <dbReference type="NCBI Taxonomy" id="2606709"/>
    <lineage>
        <taxon>Bacteria</taxon>
        <taxon>Bacillati</taxon>
        <taxon>Bacillota</taxon>
        <taxon>Clostridia</taxon>
        <taxon>Peptostreptococcales</taxon>
        <taxon>Anaerovoracaceae</taxon>
        <taxon>Baileyella</taxon>
    </lineage>
</organism>
<dbReference type="PANTHER" id="PTHR35794:SF1">
    <property type="entry name" value="CELL CYCLE PROTEIN GPSB"/>
    <property type="match status" value="1"/>
</dbReference>
<dbReference type="EMBL" id="VUNB01000001">
    <property type="protein sequence ID" value="MST68010.1"/>
    <property type="molecule type" value="Genomic_DNA"/>
</dbReference>
<evidence type="ECO:0000313" key="8">
    <source>
        <dbReference type="EMBL" id="MST68010.1"/>
    </source>
</evidence>
<keyword evidence="2" id="KW-0963">Cytoplasm</keyword>
<feature type="region of interest" description="Disordered" evidence="7">
    <location>
        <begin position="165"/>
        <end position="212"/>
    </location>
</feature>
<reference evidence="8" key="1">
    <citation type="submission" date="2019-09" db="EMBL/GenBank/DDBJ databases">
        <title>In-depth cultivation of the pig gut microbiome towards novel bacterial diversity and tailored functional studies.</title>
        <authorList>
            <person name="Wylensek D."/>
            <person name="Hitch T.C.A."/>
            <person name="Clavel T."/>
        </authorList>
    </citation>
    <scope>NUCLEOTIDE SEQUENCE</scope>
    <source>
        <strain evidence="8">RF-744-FAT-WT-3</strain>
    </source>
</reference>
<evidence type="ECO:0000256" key="7">
    <source>
        <dbReference type="SAM" id="MobiDB-lite"/>
    </source>
</evidence>
<dbReference type="GO" id="GO:0051301">
    <property type="term" value="P:cell division"/>
    <property type="evidence" value="ECO:0007669"/>
    <property type="project" value="UniProtKB-KW"/>
</dbReference>